<accession>A0A7Y9LA20</accession>
<evidence type="ECO:0000313" key="2">
    <source>
        <dbReference type="Proteomes" id="UP000569914"/>
    </source>
</evidence>
<name>A0A7Y9LA20_9ACTN</name>
<dbReference type="Proteomes" id="UP000569914">
    <property type="component" value="Unassembled WGS sequence"/>
</dbReference>
<dbReference type="Pfam" id="PF06224">
    <property type="entry name" value="AlkZ-like"/>
    <property type="match status" value="1"/>
</dbReference>
<keyword evidence="2" id="KW-1185">Reference proteome</keyword>
<evidence type="ECO:0000313" key="1">
    <source>
        <dbReference type="EMBL" id="NYE69195.1"/>
    </source>
</evidence>
<dbReference type="RefSeq" id="WP_179747955.1">
    <property type="nucleotide sequence ID" value="NZ_JACCBU010000001.1"/>
</dbReference>
<dbReference type="InterPro" id="IPR009351">
    <property type="entry name" value="AlkZ-like"/>
</dbReference>
<comment type="caution">
    <text evidence="1">The sequence shown here is derived from an EMBL/GenBank/DDBJ whole genome shotgun (WGS) entry which is preliminary data.</text>
</comment>
<organism evidence="1 2">
    <name type="scientific">Microlunatus parietis</name>
    <dbReference type="NCBI Taxonomy" id="682979"/>
    <lineage>
        <taxon>Bacteria</taxon>
        <taxon>Bacillati</taxon>
        <taxon>Actinomycetota</taxon>
        <taxon>Actinomycetes</taxon>
        <taxon>Propionibacteriales</taxon>
        <taxon>Propionibacteriaceae</taxon>
        <taxon>Microlunatus</taxon>
    </lineage>
</organism>
<reference evidence="1 2" key="1">
    <citation type="submission" date="2020-07" db="EMBL/GenBank/DDBJ databases">
        <title>Sequencing the genomes of 1000 actinobacteria strains.</title>
        <authorList>
            <person name="Klenk H.-P."/>
        </authorList>
    </citation>
    <scope>NUCLEOTIDE SEQUENCE [LARGE SCALE GENOMIC DNA]</scope>
    <source>
        <strain evidence="1 2">DSM 22083</strain>
    </source>
</reference>
<protein>
    <recommendedName>
        <fullName evidence="3">Winged helix DNA-binding domain-containing protein</fullName>
    </recommendedName>
</protein>
<dbReference type="EMBL" id="JACCBU010000001">
    <property type="protein sequence ID" value="NYE69195.1"/>
    <property type="molecule type" value="Genomic_DNA"/>
</dbReference>
<dbReference type="AlphaFoldDB" id="A0A7Y9LA20"/>
<evidence type="ECO:0008006" key="3">
    <source>
        <dbReference type="Google" id="ProtNLM"/>
    </source>
</evidence>
<sequence>MNARPVLTLKDLNRATLHRQLLLERAGGPVADVVGRVAGLQAQHATWPYVALWTRRQTAEVSELQDALAEAFVVKATVMRTTLHLVDAADVRAFDALSALPRLATWQPSAARAGLDLTELNAEVRDFCSEPRTVAEIEQRLSTLHPGIDPADHIPGGVRNGWFRLGTAGGGLVHVPPSGFWNEHGKPSYVALGGWVPGADGVPDPTPEEALRTGVERFLAAYGPATAGDFMQWSGQRRVGTVRAALKSLGDRIVEYDGPGGEPWLDLADLDRVPADVPAPPRFLARWDSALIAYAPKARARLVDPAHVAAVYKKNGDVLPTFLIDGLVAGLWSWEATEDRATLRLEPFASLRRKDRTALTEEAERLLRYVAPDSRDHEVGWAD</sequence>
<proteinExistence type="predicted"/>
<gene>
    <name evidence="1" type="ORF">BKA15_000524</name>
</gene>
<dbReference type="PANTHER" id="PTHR38479">
    <property type="entry name" value="LMO0824 PROTEIN"/>
    <property type="match status" value="1"/>
</dbReference>
<dbReference type="PANTHER" id="PTHR38479:SF2">
    <property type="entry name" value="WINGED HELIX DNA-BINDING DOMAIN-CONTAINING PROTEIN"/>
    <property type="match status" value="1"/>
</dbReference>